<dbReference type="SMART" id="SM00208">
    <property type="entry name" value="TNFR"/>
    <property type="match status" value="3"/>
</dbReference>
<feature type="transmembrane region" description="Helical" evidence="7">
    <location>
        <begin position="213"/>
        <end position="236"/>
    </location>
</feature>
<dbReference type="GO" id="GO:0006915">
    <property type="term" value="P:apoptotic process"/>
    <property type="evidence" value="ECO:0007669"/>
    <property type="project" value="UniProtKB-KW"/>
</dbReference>
<reference evidence="10" key="2">
    <citation type="submission" date="2025-08" db="UniProtKB">
        <authorList>
            <consortium name="Ensembl"/>
        </authorList>
    </citation>
    <scope>IDENTIFICATION</scope>
</reference>
<keyword evidence="3" id="KW-0677">Repeat</keyword>
<evidence type="ECO:0000256" key="2">
    <source>
        <dbReference type="ARBA" id="ARBA00022729"/>
    </source>
</evidence>
<dbReference type="GO" id="GO:0045121">
    <property type="term" value="C:membrane raft"/>
    <property type="evidence" value="ECO:0007669"/>
    <property type="project" value="TreeGrafter"/>
</dbReference>
<keyword evidence="7" id="KW-0812">Transmembrane</keyword>
<evidence type="ECO:0000259" key="8">
    <source>
        <dbReference type="PROSITE" id="PS50017"/>
    </source>
</evidence>
<evidence type="ECO:0000256" key="5">
    <source>
        <dbReference type="ARBA" id="ARBA00023180"/>
    </source>
</evidence>
<keyword evidence="4 6" id="KW-1015">Disulfide bond</keyword>
<evidence type="ECO:0000313" key="10">
    <source>
        <dbReference type="Ensembl" id="ENSSFAP00005013518.1"/>
    </source>
</evidence>
<dbReference type="InterPro" id="IPR001368">
    <property type="entry name" value="TNFR/NGFR_Cys_rich_reg"/>
</dbReference>
<dbReference type="SUPFAM" id="SSF57586">
    <property type="entry name" value="TNF receptor-like"/>
    <property type="match status" value="3"/>
</dbReference>
<feature type="disulfide bond" evidence="6">
    <location>
        <begin position="161"/>
        <end position="179"/>
    </location>
</feature>
<name>A0A672G3J6_SALFA</name>
<sequence>MVSEVHHIQTQKTAFSLKNEYVIFNMYLYLSIMFNLFFQCELITAHELTQRPPTPKCEPEEYLNEERGVCCNKCPPGFKLVEMCLIENHRSTCAKCPKGQYRDSINYASTCRICRQCKDEKNEFQKKACKTDQNTICQCKPGFYRFNINSETYECRRCSQCKPDEWERHTCTPTNNTVCGCKENYHRVNNQCEPCTTCTAECNLHCPGPSNTFFINVIAGIGAVVLVMFAAVVLVTHKLTKRFTQREPSHPVLQQSEDSPESCKQILIVSEEPSQTDTAVPHSLTSEQEGSNLPDCVPLEIKSEFSDLIYTVLDLVSALQVKQLVRSLGVNDTEIEQAELDYRSCREAHYQMLRVWAERGSRAGGGGHGGMLHRPLLEELLDKLRKMHLGNAAEQLETKYEIQ</sequence>
<evidence type="ECO:0000256" key="1">
    <source>
        <dbReference type="ARBA" id="ARBA00022703"/>
    </source>
</evidence>
<evidence type="ECO:0000256" key="7">
    <source>
        <dbReference type="SAM" id="Phobius"/>
    </source>
</evidence>
<evidence type="ECO:0000259" key="9">
    <source>
        <dbReference type="PROSITE" id="PS50050"/>
    </source>
</evidence>
<dbReference type="GO" id="GO:0043120">
    <property type="term" value="F:tumor necrosis factor binding"/>
    <property type="evidence" value="ECO:0007669"/>
    <property type="project" value="TreeGrafter"/>
</dbReference>
<feature type="disulfide bond" evidence="6">
    <location>
        <begin position="96"/>
        <end position="111"/>
    </location>
</feature>
<dbReference type="InterPro" id="IPR052493">
    <property type="entry name" value="TNFRSF1A"/>
</dbReference>
<dbReference type="GO" id="GO:0006954">
    <property type="term" value="P:inflammatory response"/>
    <property type="evidence" value="ECO:0007669"/>
    <property type="project" value="TreeGrafter"/>
</dbReference>
<keyword evidence="1" id="KW-0053">Apoptosis</keyword>
<dbReference type="GO" id="GO:0043235">
    <property type="term" value="C:receptor complex"/>
    <property type="evidence" value="ECO:0007669"/>
    <property type="project" value="TreeGrafter"/>
</dbReference>
<dbReference type="PANTHER" id="PTHR46861">
    <property type="entry name" value="TUMOR NECROSIS FACTOR RECEPTOR SUPERFAMILY MEMBER 1A"/>
    <property type="match status" value="1"/>
</dbReference>
<feature type="domain" description="Death" evidence="8">
    <location>
        <begin position="306"/>
        <end position="400"/>
    </location>
</feature>
<feature type="transmembrane region" description="Helical" evidence="7">
    <location>
        <begin position="21"/>
        <end position="38"/>
    </location>
</feature>
<keyword evidence="5" id="KW-0325">Glycoprotein</keyword>
<accession>A0A672G3J6</accession>
<dbReference type="PANTHER" id="PTHR46861:SF1">
    <property type="entry name" value="TUMOR NECROSIS FACTOR RECEPTOR SUPERFAMILY MEMBER 1A"/>
    <property type="match status" value="1"/>
</dbReference>
<reference evidence="10" key="1">
    <citation type="submission" date="2019-06" db="EMBL/GenBank/DDBJ databases">
        <authorList>
            <consortium name="Wellcome Sanger Institute Data Sharing"/>
        </authorList>
    </citation>
    <scope>NUCLEOTIDE SEQUENCE [LARGE SCALE GENOMIC DNA]</scope>
</reference>
<comment type="caution">
    <text evidence="6">Lacks conserved residue(s) required for the propagation of feature annotation.</text>
</comment>
<evidence type="ECO:0000256" key="6">
    <source>
        <dbReference type="PROSITE-ProRule" id="PRU00206"/>
    </source>
</evidence>
<evidence type="ECO:0000256" key="3">
    <source>
        <dbReference type="ARBA" id="ARBA00022737"/>
    </source>
</evidence>
<dbReference type="SMART" id="SM00005">
    <property type="entry name" value="DEATH"/>
    <property type="match status" value="1"/>
</dbReference>
<feature type="repeat" description="TNFR-Cys" evidence="6">
    <location>
        <begin position="95"/>
        <end position="137"/>
    </location>
</feature>
<dbReference type="InParanoid" id="A0A672G3J6"/>
<dbReference type="SUPFAM" id="SSF47986">
    <property type="entry name" value="DEATH domain"/>
    <property type="match status" value="1"/>
</dbReference>
<dbReference type="PROSITE" id="PS00652">
    <property type="entry name" value="TNFR_NGFR_1"/>
    <property type="match status" value="1"/>
</dbReference>
<protein>
    <submittedName>
        <fullName evidence="10">Tumor necrosis factor receptor superfamily, member 1a</fullName>
    </submittedName>
</protein>
<proteinExistence type="predicted"/>
<dbReference type="Proteomes" id="UP000472267">
    <property type="component" value="Chromosome 11"/>
</dbReference>
<dbReference type="InterPro" id="IPR011029">
    <property type="entry name" value="DEATH-like_dom_sf"/>
</dbReference>
<keyword evidence="7" id="KW-1133">Transmembrane helix</keyword>
<dbReference type="GO" id="GO:0005031">
    <property type="term" value="F:tumor necrosis factor receptor activity"/>
    <property type="evidence" value="ECO:0007669"/>
    <property type="project" value="TreeGrafter"/>
</dbReference>
<dbReference type="OMA" id="IVETPCT"/>
<organism evidence="10 11">
    <name type="scientific">Salarias fasciatus</name>
    <name type="common">Jewelled blenny</name>
    <name type="synonym">Blennius fasciatus</name>
    <dbReference type="NCBI Taxonomy" id="181472"/>
    <lineage>
        <taxon>Eukaryota</taxon>
        <taxon>Metazoa</taxon>
        <taxon>Chordata</taxon>
        <taxon>Craniata</taxon>
        <taxon>Vertebrata</taxon>
        <taxon>Euteleostomi</taxon>
        <taxon>Actinopterygii</taxon>
        <taxon>Neopterygii</taxon>
        <taxon>Teleostei</taxon>
        <taxon>Neoteleostei</taxon>
        <taxon>Acanthomorphata</taxon>
        <taxon>Ovalentaria</taxon>
        <taxon>Blenniimorphae</taxon>
        <taxon>Blenniiformes</taxon>
        <taxon>Blennioidei</taxon>
        <taxon>Blenniidae</taxon>
        <taxon>Salariinae</taxon>
        <taxon>Salarias</taxon>
    </lineage>
</organism>
<dbReference type="Pfam" id="PF00020">
    <property type="entry name" value="TNFR_c6"/>
    <property type="match status" value="2"/>
</dbReference>
<keyword evidence="7" id="KW-0472">Membrane</keyword>
<dbReference type="AlphaFoldDB" id="A0A672G3J6"/>
<gene>
    <name evidence="10" type="primary">tnfrsf1a</name>
</gene>
<dbReference type="PROSITE" id="PS50017">
    <property type="entry name" value="DEATH_DOMAIN"/>
    <property type="match status" value="1"/>
</dbReference>
<dbReference type="PROSITE" id="PS50050">
    <property type="entry name" value="TNFR_NGFR_2"/>
    <property type="match status" value="2"/>
</dbReference>
<dbReference type="InterPro" id="IPR000488">
    <property type="entry name" value="Death_dom"/>
</dbReference>
<evidence type="ECO:0000256" key="4">
    <source>
        <dbReference type="ARBA" id="ARBA00023157"/>
    </source>
</evidence>
<dbReference type="Gene3D" id="2.10.50.10">
    <property type="entry name" value="Tumor Necrosis Factor Receptor, subunit A, domain 2"/>
    <property type="match status" value="3"/>
</dbReference>
<dbReference type="Pfam" id="PF00531">
    <property type="entry name" value="Death"/>
    <property type="match status" value="1"/>
</dbReference>
<evidence type="ECO:0000313" key="11">
    <source>
        <dbReference type="Proteomes" id="UP000472267"/>
    </source>
</evidence>
<feature type="domain" description="TNFR-Cys" evidence="9">
    <location>
        <begin position="138"/>
        <end position="179"/>
    </location>
</feature>
<keyword evidence="11" id="KW-1185">Reference proteome</keyword>
<feature type="domain" description="TNFR-Cys" evidence="9">
    <location>
        <begin position="95"/>
        <end position="137"/>
    </location>
</feature>
<dbReference type="InterPro" id="IPR033994">
    <property type="entry name" value="TNFRSF1A_death"/>
</dbReference>
<dbReference type="Gene3D" id="1.10.533.10">
    <property type="entry name" value="Death Domain, Fas"/>
    <property type="match status" value="1"/>
</dbReference>
<feature type="repeat" description="TNFR-Cys" evidence="6">
    <location>
        <begin position="138"/>
        <end position="179"/>
    </location>
</feature>
<dbReference type="CDD" id="cd08313">
    <property type="entry name" value="Death_TNFR1"/>
    <property type="match status" value="1"/>
</dbReference>
<dbReference type="Ensembl" id="ENSSFAT00005014087.1">
    <property type="protein sequence ID" value="ENSSFAP00005013518.1"/>
    <property type="gene ID" value="ENSSFAG00005007347.1"/>
</dbReference>
<reference evidence="10" key="3">
    <citation type="submission" date="2025-09" db="UniProtKB">
        <authorList>
            <consortium name="Ensembl"/>
        </authorList>
    </citation>
    <scope>IDENTIFICATION</scope>
</reference>
<keyword evidence="2" id="KW-0732">Signal</keyword>
<feature type="disulfide bond" evidence="6">
    <location>
        <begin position="158"/>
        <end position="171"/>
    </location>
</feature>